<accession>A0A0N4Y5J8</accession>
<sequence length="178" mass="20315">MESAREEMKKYPLSMLANADQTGINKKDTSTSRCENRNESGAVYRFFLTLLHRRIALWSLASPQLTDDDEKDTHNDQIPGSQLHRERVAGSSGPPFTNLLVDSWAGFRDHTNVVSQAPHGKEVWLMSLPAGATSLCQPTDAYFFRLFKRYIRQLHNHVIQHHPEFNVSSPDNILKVRI</sequence>
<dbReference type="EMBL" id="UYSL01020493">
    <property type="protein sequence ID" value="VDL74868.1"/>
    <property type="molecule type" value="Genomic_DNA"/>
</dbReference>
<name>A0A0N4Y5J8_NIPBR</name>
<evidence type="ECO:0000313" key="3">
    <source>
        <dbReference type="Proteomes" id="UP000271162"/>
    </source>
</evidence>
<reference evidence="2 3" key="2">
    <citation type="submission" date="2018-11" db="EMBL/GenBank/DDBJ databases">
        <authorList>
            <consortium name="Pathogen Informatics"/>
        </authorList>
    </citation>
    <scope>NUCLEOTIDE SEQUENCE [LARGE SCALE GENOMIC DNA]</scope>
</reference>
<evidence type="ECO:0000313" key="2">
    <source>
        <dbReference type="EMBL" id="VDL74868.1"/>
    </source>
</evidence>
<reference evidence="4" key="1">
    <citation type="submission" date="2017-02" db="UniProtKB">
        <authorList>
            <consortium name="WormBaseParasite"/>
        </authorList>
    </citation>
    <scope>IDENTIFICATION</scope>
</reference>
<dbReference type="AlphaFoldDB" id="A0A0N4Y5J8"/>
<dbReference type="WBParaSite" id="NBR_0001127801-mRNA-1">
    <property type="protein sequence ID" value="NBR_0001127801-mRNA-1"/>
    <property type="gene ID" value="NBR_0001127801"/>
</dbReference>
<feature type="region of interest" description="Disordered" evidence="1">
    <location>
        <begin position="66"/>
        <end position="91"/>
    </location>
</feature>
<proteinExistence type="predicted"/>
<dbReference type="Proteomes" id="UP000271162">
    <property type="component" value="Unassembled WGS sequence"/>
</dbReference>
<evidence type="ECO:0000256" key="1">
    <source>
        <dbReference type="SAM" id="MobiDB-lite"/>
    </source>
</evidence>
<keyword evidence="3" id="KW-1185">Reference proteome</keyword>
<protein>
    <submittedName>
        <fullName evidence="4">CACTA en-spm transposon protein</fullName>
    </submittedName>
</protein>
<evidence type="ECO:0000313" key="4">
    <source>
        <dbReference type="WBParaSite" id="NBR_0001127801-mRNA-1"/>
    </source>
</evidence>
<organism evidence="4">
    <name type="scientific">Nippostrongylus brasiliensis</name>
    <name type="common">Rat hookworm</name>
    <dbReference type="NCBI Taxonomy" id="27835"/>
    <lineage>
        <taxon>Eukaryota</taxon>
        <taxon>Metazoa</taxon>
        <taxon>Ecdysozoa</taxon>
        <taxon>Nematoda</taxon>
        <taxon>Chromadorea</taxon>
        <taxon>Rhabditida</taxon>
        <taxon>Rhabditina</taxon>
        <taxon>Rhabditomorpha</taxon>
        <taxon>Strongyloidea</taxon>
        <taxon>Heligmosomidae</taxon>
        <taxon>Nippostrongylus</taxon>
    </lineage>
</organism>
<gene>
    <name evidence="2" type="ORF">NBR_LOCUS11279</name>
</gene>